<comment type="caution">
    <text evidence="2">The sequence shown here is derived from an EMBL/GenBank/DDBJ whole genome shotgun (WGS) entry which is preliminary data.</text>
</comment>
<proteinExistence type="predicted"/>
<keyword evidence="3" id="KW-1185">Reference proteome</keyword>
<dbReference type="Gene3D" id="1.10.246.220">
    <property type="match status" value="1"/>
</dbReference>
<accession>A0A2B7WRZ6</accession>
<dbReference type="AlphaFoldDB" id="A0A2B7WRZ6"/>
<sequence>MDAKSGPGPKQSVEFLSFMGQQNNKDSDASSGGGDIPANIGKRKRRDVEPSCEPSTPPYGPNGNACNSSGSARLKRPRRSARLATTSSISGSAVRHIYAIPGSPGTPRRSTRLSKRQVKPDARKESPPVGSELDGKESDGEENVHESTEVEVKENGTREIVEVHGEVPGFGPAKYGQQLIPGRRKKILFPGQMIIGGKVFQGPSPKLSGDSFETYRKEKAKFDNDVVEALREQARLTEQANLTRQANPPEPEKTQSLSGEMNKGPDSMEEVAFSEKNKGRPLTRGMKNRPDLVEKAASPGVLGRPVSSGLKNKLHRVEDVTLPEPARGRRSIRGKKTKLDRVEVVQSFPPSTSLPVNERQVESAGGSQDSSYAEESSDEHAHSPDYQSAISAFQGSRSDNEMDTDHEYFSDKSENSGPKKGNGSWGDESDHSIQTDEEGDPNYESEHRVRADSDIPEGGSVWDDIEVDFSIARVFLLQRDNWNALALEADKLRARASGKAKSPFLLGLLKRIRQAKKLYVATKDMRHDKRAVPDKMVQAEQSSAQDIVTHLDRALDAIRLVFDQKGNLITARHELDVRRQAVDEIIVHVVPQIVELLKVCLASHYAEYFESKISVTGLNQITRLLESLHVLCKKIQPKFFRPFIYLTDVLKSVRLSSGFIWTVFAEELERLLATERRERFNNSLQQRKASLHQQSEQRDRLSKEVTPAITDEEHDKAISITSGSSHVTDESCEIPDELDWTTEQSEALVAGLQKHQGPKRYVHILCDYMDELSGRTREDLRVKAREIRDSYVAAMKLENRVLDAREWRWLLEV</sequence>
<feature type="compositionally biased region" description="Polar residues" evidence="1">
    <location>
        <begin position="684"/>
        <end position="694"/>
    </location>
</feature>
<dbReference type="STRING" id="1447875.A0A2B7WRZ6"/>
<feature type="compositionally biased region" description="Basic and acidic residues" evidence="1">
    <location>
        <begin position="398"/>
        <end position="414"/>
    </location>
</feature>
<reference evidence="2 3" key="1">
    <citation type="submission" date="2017-10" db="EMBL/GenBank/DDBJ databases">
        <title>Comparative genomics in systemic dimorphic fungi from Ajellomycetaceae.</title>
        <authorList>
            <person name="Munoz J.F."/>
            <person name="Mcewen J.G."/>
            <person name="Clay O.K."/>
            <person name="Cuomo C.A."/>
        </authorList>
    </citation>
    <scope>NUCLEOTIDE SEQUENCE [LARGE SCALE GENOMIC DNA]</scope>
    <source>
        <strain evidence="2 3">UAMH5409</strain>
    </source>
</reference>
<feature type="region of interest" description="Disordered" evidence="1">
    <location>
        <begin position="684"/>
        <end position="704"/>
    </location>
</feature>
<dbReference type="OrthoDB" id="5431211at2759"/>
<evidence type="ECO:0000313" key="3">
    <source>
        <dbReference type="Proteomes" id="UP000223968"/>
    </source>
</evidence>
<dbReference type="EMBL" id="PDNB01000208">
    <property type="protein sequence ID" value="PGG99267.1"/>
    <property type="molecule type" value="Genomic_DNA"/>
</dbReference>
<protein>
    <submittedName>
        <fullName evidence="2">Uncharacterized protein</fullName>
    </submittedName>
</protein>
<evidence type="ECO:0000256" key="1">
    <source>
        <dbReference type="SAM" id="MobiDB-lite"/>
    </source>
</evidence>
<feature type="compositionally biased region" description="Basic and acidic residues" evidence="1">
    <location>
        <begin position="444"/>
        <end position="453"/>
    </location>
</feature>
<name>A0A2B7WRZ6_9EURO</name>
<feature type="compositionally biased region" description="Basic and acidic residues" evidence="1">
    <location>
        <begin position="133"/>
        <end position="157"/>
    </location>
</feature>
<feature type="compositionally biased region" description="Polar residues" evidence="1">
    <location>
        <begin position="365"/>
        <end position="374"/>
    </location>
</feature>
<feature type="compositionally biased region" description="Polar residues" evidence="1">
    <location>
        <begin position="385"/>
        <end position="397"/>
    </location>
</feature>
<feature type="region of interest" description="Disordered" evidence="1">
    <location>
        <begin position="1"/>
        <end position="157"/>
    </location>
</feature>
<feature type="region of interest" description="Disordered" evidence="1">
    <location>
        <begin position="237"/>
        <end position="457"/>
    </location>
</feature>
<evidence type="ECO:0000313" key="2">
    <source>
        <dbReference type="EMBL" id="PGG99267.1"/>
    </source>
</evidence>
<dbReference type="Proteomes" id="UP000223968">
    <property type="component" value="Unassembled WGS sequence"/>
</dbReference>
<organism evidence="2 3">
    <name type="scientific">Helicocarpus griseus UAMH5409</name>
    <dbReference type="NCBI Taxonomy" id="1447875"/>
    <lineage>
        <taxon>Eukaryota</taxon>
        <taxon>Fungi</taxon>
        <taxon>Dikarya</taxon>
        <taxon>Ascomycota</taxon>
        <taxon>Pezizomycotina</taxon>
        <taxon>Eurotiomycetes</taxon>
        <taxon>Eurotiomycetidae</taxon>
        <taxon>Onygenales</taxon>
        <taxon>Ajellomycetaceae</taxon>
        <taxon>Helicocarpus</taxon>
    </lineage>
</organism>
<feature type="compositionally biased region" description="Polar residues" evidence="1">
    <location>
        <begin position="237"/>
        <end position="246"/>
    </location>
</feature>
<gene>
    <name evidence="2" type="ORF">AJ79_08604</name>
</gene>